<protein>
    <submittedName>
        <fullName evidence="2">Uncharacterized protein</fullName>
    </submittedName>
</protein>
<accession>A0A085LLQ0</accession>
<keyword evidence="3" id="KW-1185">Reference proteome</keyword>
<proteinExistence type="predicted"/>
<dbReference type="EMBL" id="KL363412">
    <property type="protein sequence ID" value="KFD45896.1"/>
    <property type="molecule type" value="Genomic_DNA"/>
</dbReference>
<reference evidence="2 3" key="1">
    <citation type="journal article" date="2014" name="Nat. Genet.">
        <title>Genome and transcriptome of the porcine whipworm Trichuris suis.</title>
        <authorList>
            <person name="Jex A.R."/>
            <person name="Nejsum P."/>
            <person name="Schwarz E.M."/>
            <person name="Hu L."/>
            <person name="Young N.D."/>
            <person name="Hall R.S."/>
            <person name="Korhonen P.K."/>
            <person name="Liao S."/>
            <person name="Thamsborg S."/>
            <person name="Xia J."/>
            <person name="Xu P."/>
            <person name="Wang S."/>
            <person name="Scheerlinck J.P."/>
            <person name="Hofmann A."/>
            <person name="Sternberg P.W."/>
            <person name="Wang J."/>
            <person name="Gasser R.B."/>
        </authorList>
    </citation>
    <scope>NUCLEOTIDE SEQUENCE [LARGE SCALE GENOMIC DNA]</scope>
    <source>
        <strain evidence="2">DCEP-RM93M</strain>
    </source>
</reference>
<dbReference type="Proteomes" id="UP000030764">
    <property type="component" value="Unassembled WGS sequence"/>
</dbReference>
<name>A0A085LLQ0_9BILA</name>
<feature type="compositionally biased region" description="Basic and acidic residues" evidence="1">
    <location>
        <begin position="113"/>
        <end position="127"/>
    </location>
</feature>
<feature type="compositionally biased region" description="Polar residues" evidence="1">
    <location>
        <begin position="98"/>
        <end position="109"/>
    </location>
</feature>
<feature type="non-terminal residue" evidence="2">
    <location>
        <position position="1"/>
    </location>
</feature>
<organism evidence="2 3">
    <name type="scientific">Trichuris suis</name>
    <name type="common">pig whipworm</name>
    <dbReference type="NCBI Taxonomy" id="68888"/>
    <lineage>
        <taxon>Eukaryota</taxon>
        <taxon>Metazoa</taxon>
        <taxon>Ecdysozoa</taxon>
        <taxon>Nematoda</taxon>
        <taxon>Enoplea</taxon>
        <taxon>Dorylaimia</taxon>
        <taxon>Trichinellida</taxon>
        <taxon>Trichuridae</taxon>
        <taxon>Trichuris</taxon>
    </lineage>
</organism>
<evidence type="ECO:0000256" key="1">
    <source>
        <dbReference type="SAM" id="MobiDB-lite"/>
    </source>
</evidence>
<dbReference type="AlphaFoldDB" id="A0A085LLQ0"/>
<gene>
    <name evidence="2" type="ORF">M513_13234</name>
</gene>
<evidence type="ECO:0000313" key="2">
    <source>
        <dbReference type="EMBL" id="KFD45896.1"/>
    </source>
</evidence>
<feature type="region of interest" description="Disordered" evidence="1">
    <location>
        <begin position="98"/>
        <end position="127"/>
    </location>
</feature>
<sequence>ARSHGLQALQSSPNPLTGKRAAGSALIPILAAFVLGRRSGSALIPILAAFVLGRRCQVLTPIQRSRSRGGILPALAGVPVQVPLAHSPLILMNHSSAASGPSEVGTSASARLDQLRGPRPREPPALRLARPDHHTSLLSAIAHWAILQEMSGDASLVRGGSVDVNCMAR</sequence>
<evidence type="ECO:0000313" key="3">
    <source>
        <dbReference type="Proteomes" id="UP000030764"/>
    </source>
</evidence>